<gene>
    <name evidence="1" type="ORF">BJ508DRAFT_320032</name>
</gene>
<sequence length="214" mass="23814">MRVSIPNFKMCNDVKVSCHCEDCGTTPFTVTVTVTVNVRPQLCTDCMKDGQENGEKSAHDLPQHSKEKIRNAWGSFLDRPPPAHFFSPDNLGVPLADEQEPIIDCIMTGVFDRPIALRVPESLWLPCLMNPEIKPGAWLGLRIPSRWVLAEIEKTSIVPATLFGVFGSEVLNVYIPLDVWQSYKGGRGLFGRSRTLALEEARYIGSGARIMAKK</sequence>
<proteinExistence type="predicted"/>
<dbReference type="EMBL" id="ML119645">
    <property type="protein sequence ID" value="RPA87915.1"/>
    <property type="molecule type" value="Genomic_DNA"/>
</dbReference>
<evidence type="ECO:0000313" key="1">
    <source>
        <dbReference type="EMBL" id="RPA87915.1"/>
    </source>
</evidence>
<evidence type="ECO:0000313" key="2">
    <source>
        <dbReference type="Proteomes" id="UP000275078"/>
    </source>
</evidence>
<protein>
    <submittedName>
        <fullName evidence="1">Uncharacterized protein</fullName>
    </submittedName>
</protein>
<reference evidence="1 2" key="1">
    <citation type="journal article" date="2018" name="Nat. Ecol. Evol.">
        <title>Pezizomycetes genomes reveal the molecular basis of ectomycorrhizal truffle lifestyle.</title>
        <authorList>
            <person name="Murat C."/>
            <person name="Payen T."/>
            <person name="Noel B."/>
            <person name="Kuo A."/>
            <person name="Morin E."/>
            <person name="Chen J."/>
            <person name="Kohler A."/>
            <person name="Krizsan K."/>
            <person name="Balestrini R."/>
            <person name="Da Silva C."/>
            <person name="Montanini B."/>
            <person name="Hainaut M."/>
            <person name="Levati E."/>
            <person name="Barry K.W."/>
            <person name="Belfiori B."/>
            <person name="Cichocki N."/>
            <person name="Clum A."/>
            <person name="Dockter R.B."/>
            <person name="Fauchery L."/>
            <person name="Guy J."/>
            <person name="Iotti M."/>
            <person name="Le Tacon F."/>
            <person name="Lindquist E.A."/>
            <person name="Lipzen A."/>
            <person name="Malagnac F."/>
            <person name="Mello A."/>
            <person name="Molinier V."/>
            <person name="Miyauchi S."/>
            <person name="Poulain J."/>
            <person name="Riccioni C."/>
            <person name="Rubini A."/>
            <person name="Sitrit Y."/>
            <person name="Splivallo R."/>
            <person name="Traeger S."/>
            <person name="Wang M."/>
            <person name="Zifcakova L."/>
            <person name="Wipf D."/>
            <person name="Zambonelli A."/>
            <person name="Paolocci F."/>
            <person name="Nowrousian M."/>
            <person name="Ottonello S."/>
            <person name="Baldrian P."/>
            <person name="Spatafora J.W."/>
            <person name="Henrissat B."/>
            <person name="Nagy L.G."/>
            <person name="Aury J.M."/>
            <person name="Wincker P."/>
            <person name="Grigoriev I.V."/>
            <person name="Bonfante P."/>
            <person name="Martin F.M."/>
        </authorList>
    </citation>
    <scope>NUCLEOTIDE SEQUENCE [LARGE SCALE GENOMIC DNA]</scope>
    <source>
        <strain evidence="1 2">RN42</strain>
    </source>
</reference>
<keyword evidence="2" id="KW-1185">Reference proteome</keyword>
<organism evidence="1 2">
    <name type="scientific">Ascobolus immersus RN42</name>
    <dbReference type="NCBI Taxonomy" id="1160509"/>
    <lineage>
        <taxon>Eukaryota</taxon>
        <taxon>Fungi</taxon>
        <taxon>Dikarya</taxon>
        <taxon>Ascomycota</taxon>
        <taxon>Pezizomycotina</taxon>
        <taxon>Pezizomycetes</taxon>
        <taxon>Pezizales</taxon>
        <taxon>Ascobolaceae</taxon>
        <taxon>Ascobolus</taxon>
    </lineage>
</organism>
<dbReference type="AlphaFoldDB" id="A0A3N4IQB6"/>
<dbReference type="Proteomes" id="UP000275078">
    <property type="component" value="Unassembled WGS sequence"/>
</dbReference>
<name>A0A3N4IQB6_ASCIM</name>
<accession>A0A3N4IQB6</accession>